<accession>A0AAV2GEX3</accession>
<organism evidence="2 3">
    <name type="scientific">Linum trigynum</name>
    <dbReference type="NCBI Taxonomy" id="586398"/>
    <lineage>
        <taxon>Eukaryota</taxon>
        <taxon>Viridiplantae</taxon>
        <taxon>Streptophyta</taxon>
        <taxon>Embryophyta</taxon>
        <taxon>Tracheophyta</taxon>
        <taxon>Spermatophyta</taxon>
        <taxon>Magnoliopsida</taxon>
        <taxon>eudicotyledons</taxon>
        <taxon>Gunneridae</taxon>
        <taxon>Pentapetalae</taxon>
        <taxon>rosids</taxon>
        <taxon>fabids</taxon>
        <taxon>Malpighiales</taxon>
        <taxon>Linaceae</taxon>
        <taxon>Linum</taxon>
    </lineage>
</organism>
<dbReference type="Proteomes" id="UP001497516">
    <property type="component" value="Chromosome 8"/>
</dbReference>
<evidence type="ECO:0008006" key="4">
    <source>
        <dbReference type="Google" id="ProtNLM"/>
    </source>
</evidence>
<keyword evidence="3" id="KW-1185">Reference proteome</keyword>
<sequence length="411" mass="47188">MYVTRPLSLYRRDPSAASSPPPEGPNSGVLIIQDEEAQPTSCFGLVNSSRVRDLPFPQNKNLQVRYVQQSGEHQHVETHRVVFIPAINHPLAANRYYVIKRDGKHKGEAYSNSTEEEMTTCCFCNCISDRKPEPFEPHGEDIYQQFEISRRDYWYGGSGYSAKSVAGGGFPPLFLRRDGWTLHTSNSRDFELEEALGVDSDLRARLPDFSVVLSDEKGDRVSVPRVVGKWYCPFLFVKESRMDARDQVNHSRFYEVTLEQQWEPILTCNNGVEGNANSFVNIDVLVETESVRVGERDVVGHMVGENDGVIWFRRVGLDNDEWEEGLRVGLSKVIVERMKWEVERVGWRIGEGGKNRVKKVEEFGGGGGGINNWKRFGYFVLVERFVLRRMDGSFLMSYEFKHVHQFRTKWE</sequence>
<dbReference type="InterPro" id="IPR010683">
    <property type="entry name" value="DUF1262"/>
</dbReference>
<evidence type="ECO:0000313" key="3">
    <source>
        <dbReference type="Proteomes" id="UP001497516"/>
    </source>
</evidence>
<gene>
    <name evidence="2" type="ORF">LTRI10_LOCUS48000</name>
</gene>
<dbReference type="PANTHER" id="PTHR31050">
    <property type="entry name" value="OS08G0413200 PROTEIN"/>
    <property type="match status" value="1"/>
</dbReference>
<feature type="region of interest" description="Disordered" evidence="1">
    <location>
        <begin position="1"/>
        <end position="27"/>
    </location>
</feature>
<reference evidence="2 3" key="1">
    <citation type="submission" date="2024-04" db="EMBL/GenBank/DDBJ databases">
        <authorList>
            <person name="Fracassetti M."/>
        </authorList>
    </citation>
    <scope>NUCLEOTIDE SEQUENCE [LARGE SCALE GENOMIC DNA]</scope>
</reference>
<name>A0AAV2GEX3_9ROSI</name>
<dbReference type="Pfam" id="PF06880">
    <property type="entry name" value="DUF1262"/>
    <property type="match status" value="1"/>
</dbReference>
<protein>
    <recommendedName>
        <fullName evidence="4">Insecticidal crystal toxin domain-containing protein</fullName>
    </recommendedName>
</protein>
<proteinExistence type="predicted"/>
<dbReference type="PANTHER" id="PTHR31050:SF3">
    <property type="entry name" value="OS08G0412800 PROTEIN"/>
    <property type="match status" value="1"/>
</dbReference>
<evidence type="ECO:0000313" key="2">
    <source>
        <dbReference type="EMBL" id="CAL1408403.1"/>
    </source>
</evidence>
<dbReference type="AlphaFoldDB" id="A0AAV2GEX3"/>
<dbReference type="EMBL" id="OZ034821">
    <property type="protein sequence ID" value="CAL1408403.1"/>
    <property type="molecule type" value="Genomic_DNA"/>
</dbReference>
<evidence type="ECO:0000256" key="1">
    <source>
        <dbReference type="SAM" id="MobiDB-lite"/>
    </source>
</evidence>